<protein>
    <submittedName>
        <fullName evidence="1">Uncharacterized protein</fullName>
    </submittedName>
</protein>
<evidence type="ECO:0000313" key="2">
    <source>
        <dbReference type="Proteomes" id="UP000324800"/>
    </source>
</evidence>
<evidence type="ECO:0000313" key="1">
    <source>
        <dbReference type="EMBL" id="KAA6358603.1"/>
    </source>
</evidence>
<dbReference type="AlphaFoldDB" id="A0A5J4TLH7"/>
<accession>A0A5J4TLH7</accession>
<dbReference type="EMBL" id="SNRW01029615">
    <property type="protein sequence ID" value="KAA6358603.1"/>
    <property type="molecule type" value="Genomic_DNA"/>
</dbReference>
<dbReference type="Proteomes" id="UP000324800">
    <property type="component" value="Unassembled WGS sequence"/>
</dbReference>
<gene>
    <name evidence="1" type="ORF">EZS28_045870</name>
</gene>
<proteinExistence type="predicted"/>
<sequence length="22" mass="2614">VIKKKGTTKRHNAVMEMNADRW</sequence>
<reference evidence="1 2" key="1">
    <citation type="submission" date="2019-03" db="EMBL/GenBank/DDBJ databases">
        <title>Single cell metagenomics reveals metabolic interactions within the superorganism composed of flagellate Streblomastix strix and complex community of Bacteroidetes bacteria on its surface.</title>
        <authorList>
            <person name="Treitli S.C."/>
            <person name="Kolisko M."/>
            <person name="Husnik F."/>
            <person name="Keeling P."/>
            <person name="Hampl V."/>
        </authorList>
    </citation>
    <scope>NUCLEOTIDE SEQUENCE [LARGE SCALE GENOMIC DNA]</scope>
    <source>
        <strain evidence="1">ST1C</strain>
    </source>
</reference>
<organism evidence="1 2">
    <name type="scientific">Streblomastix strix</name>
    <dbReference type="NCBI Taxonomy" id="222440"/>
    <lineage>
        <taxon>Eukaryota</taxon>
        <taxon>Metamonada</taxon>
        <taxon>Preaxostyla</taxon>
        <taxon>Oxymonadida</taxon>
        <taxon>Streblomastigidae</taxon>
        <taxon>Streblomastix</taxon>
    </lineage>
</organism>
<name>A0A5J4TLH7_9EUKA</name>
<comment type="caution">
    <text evidence="1">The sequence shown here is derived from an EMBL/GenBank/DDBJ whole genome shotgun (WGS) entry which is preliminary data.</text>
</comment>
<feature type="non-terminal residue" evidence="1">
    <location>
        <position position="1"/>
    </location>
</feature>